<dbReference type="OrthoDB" id="1920287at2"/>
<dbReference type="EMBL" id="CP002160">
    <property type="protein sequence ID" value="ADL51182.1"/>
    <property type="molecule type" value="Genomic_DNA"/>
</dbReference>
<dbReference type="HOGENOM" id="CLU_2045604_0_0_9"/>
<name>D9SW38_CLOC7</name>
<dbReference type="RefSeq" id="WP_010075951.1">
    <property type="nucleotide sequence ID" value="NC_014393.1"/>
</dbReference>
<evidence type="ECO:0000313" key="2">
    <source>
        <dbReference type="Proteomes" id="UP000002730"/>
    </source>
</evidence>
<sequence length="131" mass="14235">MSIFASKKNYKLQLPNNFVGVDEEEMEYVDGGSASIAVDESYLSKSTCSSLARGLVSSGRVTGMTQTEVAQEIFAHAMCYYGADSLKDAGISGSVVDYLYNHANPIDIADGGDTWYRKAVFAAIWNLNIQL</sequence>
<gene>
    <name evidence="1" type="ordered locus">Clocel_1429</name>
</gene>
<dbReference type="Proteomes" id="UP000002730">
    <property type="component" value="Chromosome"/>
</dbReference>
<dbReference type="STRING" id="573061.Clocel_1429"/>
<dbReference type="AlphaFoldDB" id="D9SW38"/>
<dbReference type="KEGG" id="ccb:Clocel_1429"/>
<proteinExistence type="predicted"/>
<protein>
    <submittedName>
        <fullName evidence="1">Uncharacterized protein</fullName>
    </submittedName>
</protein>
<reference evidence="1 2" key="1">
    <citation type="submission" date="2010-08" db="EMBL/GenBank/DDBJ databases">
        <title>Complete sequence of Clostridium cellulovorans 743B.</title>
        <authorList>
            <consortium name="US DOE Joint Genome Institute"/>
            <person name="Lucas S."/>
            <person name="Copeland A."/>
            <person name="Lapidus A."/>
            <person name="Cheng J.-F."/>
            <person name="Bruce D."/>
            <person name="Goodwin L."/>
            <person name="Pitluck S."/>
            <person name="Chertkov O."/>
            <person name="Detter J.C."/>
            <person name="Han C."/>
            <person name="Tapia R."/>
            <person name="Land M."/>
            <person name="Hauser L."/>
            <person name="Chang Y.-J."/>
            <person name="Jeffries C."/>
            <person name="Kyrpides N."/>
            <person name="Ivanova N."/>
            <person name="Mikhailova N."/>
            <person name="Hemme C.L."/>
            <person name="Woyke T."/>
        </authorList>
    </citation>
    <scope>NUCLEOTIDE SEQUENCE [LARGE SCALE GENOMIC DNA]</scope>
    <source>
        <strain evidence="2">ATCC 35296 / DSM 3052 / OCM 3 / 743B</strain>
    </source>
</reference>
<accession>D9SW38</accession>
<keyword evidence="2" id="KW-1185">Reference proteome</keyword>
<organism evidence="1 2">
    <name type="scientific">Clostridium cellulovorans (strain ATCC 35296 / DSM 3052 / OCM 3 / 743B)</name>
    <dbReference type="NCBI Taxonomy" id="573061"/>
    <lineage>
        <taxon>Bacteria</taxon>
        <taxon>Bacillati</taxon>
        <taxon>Bacillota</taxon>
        <taxon>Clostridia</taxon>
        <taxon>Eubacteriales</taxon>
        <taxon>Clostridiaceae</taxon>
        <taxon>Clostridium</taxon>
    </lineage>
</organism>
<evidence type="ECO:0000313" key="1">
    <source>
        <dbReference type="EMBL" id="ADL51182.1"/>
    </source>
</evidence>